<dbReference type="OrthoDB" id="9758957at2"/>
<accession>A0A4Q5IWK8</accession>
<dbReference type="Pfam" id="PF03009">
    <property type="entry name" value="GDPD"/>
    <property type="match status" value="1"/>
</dbReference>
<dbReference type="SUPFAM" id="SSF51695">
    <property type="entry name" value="PLC-like phosphodiesterases"/>
    <property type="match status" value="1"/>
</dbReference>
<name>A0A4Q5IWK8_9ACTN</name>
<dbReference type="InterPro" id="IPR017946">
    <property type="entry name" value="PLC-like_Pdiesterase_TIM-brl"/>
</dbReference>
<protein>
    <recommendedName>
        <fullName evidence="1">GP-PDE domain-containing protein</fullName>
    </recommendedName>
</protein>
<evidence type="ECO:0000313" key="3">
    <source>
        <dbReference type="Proteomes" id="UP000291189"/>
    </source>
</evidence>
<dbReference type="PROSITE" id="PS51704">
    <property type="entry name" value="GP_PDE"/>
    <property type="match status" value="1"/>
</dbReference>
<dbReference type="InterPro" id="IPR030395">
    <property type="entry name" value="GP_PDE_dom"/>
</dbReference>
<gene>
    <name evidence="2" type="ORF">ETU37_22250</name>
</gene>
<dbReference type="Proteomes" id="UP000291189">
    <property type="component" value="Unassembled WGS sequence"/>
</dbReference>
<dbReference type="AlphaFoldDB" id="A0A4Q5IWK8"/>
<dbReference type="Gene3D" id="3.20.20.190">
    <property type="entry name" value="Phosphatidylinositol (PI) phosphodiesterase"/>
    <property type="match status" value="1"/>
</dbReference>
<evidence type="ECO:0000259" key="1">
    <source>
        <dbReference type="PROSITE" id="PS51704"/>
    </source>
</evidence>
<evidence type="ECO:0000313" key="2">
    <source>
        <dbReference type="EMBL" id="RYU09281.1"/>
    </source>
</evidence>
<feature type="domain" description="GP-PDE" evidence="1">
    <location>
        <begin position="1"/>
        <end position="240"/>
    </location>
</feature>
<dbReference type="PANTHER" id="PTHR46211:SF1">
    <property type="entry name" value="GLYCEROPHOSPHODIESTER PHOSPHODIESTERASE, CYTOPLASMIC"/>
    <property type="match status" value="1"/>
</dbReference>
<proteinExistence type="predicted"/>
<keyword evidence="3" id="KW-1185">Reference proteome</keyword>
<organism evidence="2 3">
    <name type="scientific">Nocardioides iriomotensis</name>
    <dbReference type="NCBI Taxonomy" id="715784"/>
    <lineage>
        <taxon>Bacteria</taxon>
        <taxon>Bacillati</taxon>
        <taxon>Actinomycetota</taxon>
        <taxon>Actinomycetes</taxon>
        <taxon>Propionibacteriales</taxon>
        <taxon>Nocardioidaceae</taxon>
        <taxon>Nocardioides</taxon>
    </lineage>
</organism>
<dbReference type="PANTHER" id="PTHR46211">
    <property type="entry name" value="GLYCEROPHOSPHORYL DIESTER PHOSPHODIESTERASE"/>
    <property type="match status" value="1"/>
</dbReference>
<dbReference type="EMBL" id="SDPU01000036">
    <property type="protein sequence ID" value="RYU09281.1"/>
    <property type="molecule type" value="Genomic_DNA"/>
</dbReference>
<reference evidence="2 3" key="1">
    <citation type="submission" date="2019-01" db="EMBL/GenBank/DDBJ databases">
        <title>Nocardioides guangzhouensis sp. nov., an actinobacterium isolated from soil.</title>
        <authorList>
            <person name="Fu Y."/>
            <person name="Cai Y."/>
            <person name="Lin Z."/>
            <person name="Chen P."/>
        </authorList>
    </citation>
    <scope>NUCLEOTIDE SEQUENCE [LARGE SCALE GENOMIC DNA]</scope>
    <source>
        <strain evidence="2 3">NBRC 105384</strain>
    </source>
</reference>
<dbReference type="GO" id="GO:0008081">
    <property type="term" value="F:phosphoric diester hydrolase activity"/>
    <property type="evidence" value="ECO:0007669"/>
    <property type="project" value="InterPro"/>
</dbReference>
<comment type="caution">
    <text evidence="2">The sequence shown here is derived from an EMBL/GenBank/DDBJ whole genome shotgun (WGS) entry which is preliminary data.</text>
</comment>
<sequence>MIAHRGASAAAPENTVAAFLEAARQGADAVELDVRRTRDGVLVVAHDATWARTTDAAELLPDRAPWRVEDLTLAEVRRLDAGSWAGPEFAGQRVPTLAETLEVLRPTGLHALVELKAPDRHTVPLVVRDLVATRLVPGRVTVQSFDAGAVRLLRQELPSVRVGVLFRRVSRSRVREVAGWADLVNVHHAWLHRGLVEEADAHGLACYAWTVNQPGAVRRLLGLGVDGLVTDRPAEIRRAAARVPA</sequence>
<dbReference type="GO" id="GO:0006629">
    <property type="term" value="P:lipid metabolic process"/>
    <property type="evidence" value="ECO:0007669"/>
    <property type="project" value="InterPro"/>
</dbReference>